<evidence type="ECO:0008006" key="3">
    <source>
        <dbReference type="Google" id="ProtNLM"/>
    </source>
</evidence>
<comment type="caution">
    <text evidence="1">The sequence shown here is derived from an EMBL/GenBank/DDBJ whole genome shotgun (WGS) entry which is preliminary data.</text>
</comment>
<dbReference type="PANTHER" id="PTHR36433:SF2">
    <property type="entry name" value="YXEA FAMILY PROTEIN"/>
    <property type="match status" value="1"/>
</dbReference>
<dbReference type="Proteomes" id="UP000050828">
    <property type="component" value="Unassembled WGS sequence"/>
</dbReference>
<evidence type="ECO:0000313" key="1">
    <source>
        <dbReference type="EMBL" id="KRK90635.1"/>
    </source>
</evidence>
<dbReference type="AlphaFoldDB" id="A0AAJ0LE79"/>
<name>A0AAJ0LE79_LATCU</name>
<dbReference type="Pfam" id="PF06486">
    <property type="entry name" value="DUF1093"/>
    <property type="match status" value="1"/>
</dbReference>
<sequence>MSIMKKIILLLFSLGLIVIGGPIIGSATTQNMTDGNDLAQQWDRFNLLIPREAVYVKTAHQYGTQQAHGDYLYRQPAYRADGSHYEVVFQAPRALKPNHYLKLDAKGRFVNSWTVVSKSELPVKLQSSL</sequence>
<proteinExistence type="predicted"/>
<dbReference type="PANTHER" id="PTHR36433">
    <property type="entry name" value="HYPOTHETICAL CYTOSOLIC PROTEIN"/>
    <property type="match status" value="1"/>
</dbReference>
<reference evidence="1 2" key="1">
    <citation type="journal article" date="2015" name="Genome Announc.">
        <title>Expanding the biotechnology potential of lactobacilli through comparative genomics of 213 strains and associated genera.</title>
        <authorList>
            <person name="Sun Z."/>
            <person name="Harris H.M."/>
            <person name="McCann A."/>
            <person name="Guo C."/>
            <person name="Argimon S."/>
            <person name="Zhang W."/>
            <person name="Yang X."/>
            <person name="Jeffery I.B."/>
            <person name="Cooney J.C."/>
            <person name="Kagawa T.F."/>
            <person name="Liu W."/>
            <person name="Song Y."/>
            <person name="Salvetti E."/>
            <person name="Wrobel A."/>
            <person name="Rasinkangas P."/>
            <person name="Parkhill J."/>
            <person name="Rea M.C."/>
            <person name="O'Sullivan O."/>
            <person name="Ritari J."/>
            <person name="Douillard F.P."/>
            <person name="Paul Ross R."/>
            <person name="Yang R."/>
            <person name="Briner A.E."/>
            <person name="Felis G.E."/>
            <person name="de Vos W.M."/>
            <person name="Barrangou R."/>
            <person name="Klaenhammer T.R."/>
            <person name="Caufield P.W."/>
            <person name="Cui Y."/>
            <person name="Zhang H."/>
            <person name="O'Toole P.W."/>
        </authorList>
    </citation>
    <scope>NUCLEOTIDE SEQUENCE [LARGE SCALE GENOMIC DNA]</scope>
    <source>
        <strain evidence="1 2">DSM 20019</strain>
    </source>
</reference>
<dbReference type="Gene3D" id="2.40.50.480">
    <property type="match status" value="1"/>
</dbReference>
<accession>A0AAJ0LE79</accession>
<protein>
    <recommendedName>
        <fullName evidence="3">YxeA family protein</fullName>
    </recommendedName>
</protein>
<dbReference type="InterPro" id="IPR036166">
    <property type="entry name" value="YxeA-like_sf"/>
</dbReference>
<evidence type="ECO:0000313" key="2">
    <source>
        <dbReference type="Proteomes" id="UP000050828"/>
    </source>
</evidence>
<dbReference type="NCBIfam" id="TIGR01655">
    <property type="entry name" value="yxeA_fam"/>
    <property type="match status" value="1"/>
</dbReference>
<organism evidence="1 2">
    <name type="scientific">Latilactobacillus curvatus JCM 1096 = DSM 20019</name>
    <dbReference type="NCBI Taxonomy" id="1293592"/>
    <lineage>
        <taxon>Bacteria</taxon>
        <taxon>Bacillati</taxon>
        <taxon>Bacillota</taxon>
        <taxon>Bacilli</taxon>
        <taxon>Lactobacillales</taxon>
        <taxon>Lactobacillaceae</taxon>
        <taxon>Latilactobacillus</taxon>
    </lineage>
</organism>
<dbReference type="InterPro" id="IPR006542">
    <property type="entry name" value="DUF1093"/>
</dbReference>
<dbReference type="EMBL" id="AZDL01000062">
    <property type="protein sequence ID" value="KRK90635.1"/>
    <property type="molecule type" value="Genomic_DNA"/>
</dbReference>
<gene>
    <name evidence="1" type="ORF">FC08_GL001432</name>
</gene>
<dbReference type="SUPFAM" id="SSF159121">
    <property type="entry name" value="BC4932-like"/>
    <property type="match status" value="1"/>
</dbReference>